<dbReference type="SMART" id="SM01027">
    <property type="entry name" value="Beta-Casp"/>
    <property type="match status" value="1"/>
</dbReference>
<sequence length="461" mass="51141">MRVRFHGAAGEVTGSCHEVEANGHRVLLDCGMIQGSDEDERRNEDPFPFEVGDIDAVVLSHAHIDHSGRLPLLVRRGYRGPIWTQHATADLLKVMLEDSANLAQMDADRDNRHRRDGKTNHKPLFTQGDVAAVLKQVRGIDYQQPREILGGVTVTLRDAGHILGSASVELAADEPGGRRVLAFSGDIGPRGTPILRDPVPVPGADLVLLESTYGGREHRERQATLDEIRDVLEHAWADRGNVIIPAFAVGRSQELLYWFARQWDEWKMARWKIFLDSPMAMKVVDVYGRHERLFDEDAQAVWKGRPHPFKMPNLHLTAEVAQSQAINNVCGGAIIIAGSGMCNGGRVRHHLRQHLGRKQSHIMFVGYQARGTLGRRLVDGAGSVRIFGEDYQVNAVRHTVGGLSAHAGQTGLMDWYAGIEGRPPVVLVHGEDDAREALARAMEKKLDARVELARPEQTREV</sequence>
<reference evidence="5" key="1">
    <citation type="submission" date="2013-08" db="EMBL/GenBank/DDBJ databases">
        <title>Genome sequencing of Arenimonas donghaensis.</title>
        <authorList>
            <person name="Chen F."/>
            <person name="Wang G."/>
        </authorList>
    </citation>
    <scope>NUCLEOTIDE SEQUENCE [LARGE SCALE GENOMIC DNA]</scope>
    <source>
        <strain evidence="5">HO3-R19</strain>
    </source>
</reference>
<comment type="caution">
    <text evidence="4">The sequence shown here is derived from an EMBL/GenBank/DDBJ whole genome shotgun (WGS) entry which is preliminary data.</text>
</comment>
<dbReference type="InterPro" id="IPR011108">
    <property type="entry name" value="RMMBL"/>
</dbReference>
<dbReference type="CDD" id="cd16295">
    <property type="entry name" value="TTHA0252-CPSF-like_MBL-fold"/>
    <property type="match status" value="1"/>
</dbReference>
<dbReference type="Gene3D" id="3.60.15.10">
    <property type="entry name" value="Ribonuclease Z/Hydroxyacylglutathione hydrolase-like"/>
    <property type="match status" value="1"/>
</dbReference>
<dbReference type="Proteomes" id="UP000029085">
    <property type="component" value="Unassembled WGS sequence"/>
</dbReference>
<dbReference type="InterPro" id="IPR001279">
    <property type="entry name" value="Metallo-B-lactamas"/>
</dbReference>
<evidence type="ECO:0000256" key="1">
    <source>
        <dbReference type="ARBA" id="ARBA00022801"/>
    </source>
</evidence>
<dbReference type="Pfam" id="PF07521">
    <property type="entry name" value="RMMBL"/>
    <property type="match status" value="1"/>
</dbReference>
<dbReference type="OrthoDB" id="9803916at2"/>
<keyword evidence="1" id="KW-0378">Hydrolase</keyword>
<evidence type="ECO:0008006" key="6">
    <source>
        <dbReference type="Google" id="ProtNLM"/>
    </source>
</evidence>
<evidence type="ECO:0000259" key="2">
    <source>
        <dbReference type="SMART" id="SM00849"/>
    </source>
</evidence>
<gene>
    <name evidence="4" type="ORF">N788_07785</name>
</gene>
<dbReference type="SMART" id="SM00849">
    <property type="entry name" value="Lactamase_B"/>
    <property type="match status" value="1"/>
</dbReference>
<accession>A0A087MFH4</accession>
<dbReference type="GO" id="GO:0016787">
    <property type="term" value="F:hydrolase activity"/>
    <property type="evidence" value="ECO:0007669"/>
    <property type="project" value="UniProtKB-KW"/>
</dbReference>
<keyword evidence="5" id="KW-1185">Reference proteome</keyword>
<proteinExistence type="predicted"/>
<name>A0A087MFH4_9GAMM</name>
<dbReference type="Pfam" id="PF00753">
    <property type="entry name" value="Lactamase_B"/>
    <property type="match status" value="1"/>
</dbReference>
<dbReference type="PATRIC" id="fig|1121014.3.peg.2459"/>
<dbReference type="InterPro" id="IPR050698">
    <property type="entry name" value="MBL"/>
</dbReference>
<dbReference type="GO" id="GO:0004521">
    <property type="term" value="F:RNA endonuclease activity"/>
    <property type="evidence" value="ECO:0007669"/>
    <property type="project" value="TreeGrafter"/>
</dbReference>
<protein>
    <recommendedName>
        <fullName evidence="6">Beta-lactamase</fullName>
    </recommendedName>
</protein>
<dbReference type="RefSeq" id="WP_034225644.1">
    <property type="nucleotide sequence ID" value="NZ_AVCJ01000050.1"/>
</dbReference>
<evidence type="ECO:0000313" key="4">
    <source>
        <dbReference type="EMBL" id="KFL35627.1"/>
    </source>
</evidence>
<evidence type="ECO:0000259" key="3">
    <source>
        <dbReference type="SMART" id="SM01027"/>
    </source>
</evidence>
<feature type="domain" description="Beta-Casp" evidence="3">
    <location>
        <begin position="252"/>
        <end position="377"/>
    </location>
</feature>
<evidence type="ECO:0000313" key="5">
    <source>
        <dbReference type="Proteomes" id="UP000029085"/>
    </source>
</evidence>
<dbReference type="AlphaFoldDB" id="A0A087MFH4"/>
<dbReference type="InterPro" id="IPR036866">
    <property type="entry name" value="RibonucZ/Hydroxyglut_hydro"/>
</dbReference>
<organism evidence="4 5">
    <name type="scientific">Arenimonas donghaensis DSM 18148 = HO3-R19</name>
    <dbReference type="NCBI Taxonomy" id="1121014"/>
    <lineage>
        <taxon>Bacteria</taxon>
        <taxon>Pseudomonadati</taxon>
        <taxon>Pseudomonadota</taxon>
        <taxon>Gammaproteobacteria</taxon>
        <taxon>Lysobacterales</taxon>
        <taxon>Lysobacteraceae</taxon>
        <taxon>Arenimonas</taxon>
    </lineage>
</organism>
<dbReference type="Pfam" id="PF10996">
    <property type="entry name" value="Beta-Casp"/>
    <property type="match status" value="1"/>
</dbReference>
<feature type="domain" description="Metallo-beta-lactamase" evidence="2">
    <location>
        <begin position="13"/>
        <end position="218"/>
    </location>
</feature>
<dbReference type="InterPro" id="IPR022712">
    <property type="entry name" value="Beta_Casp"/>
</dbReference>
<dbReference type="STRING" id="1121014.N788_07785"/>
<dbReference type="SUPFAM" id="SSF56281">
    <property type="entry name" value="Metallo-hydrolase/oxidoreductase"/>
    <property type="match status" value="1"/>
</dbReference>
<dbReference type="PANTHER" id="PTHR11203">
    <property type="entry name" value="CLEAVAGE AND POLYADENYLATION SPECIFICITY FACTOR FAMILY MEMBER"/>
    <property type="match status" value="1"/>
</dbReference>
<reference evidence="4 5" key="2">
    <citation type="journal article" date="2015" name="Stand. Genomic Sci.">
        <title>High quality draft genomic sequence of Arenimonas donghaensis DSM 18148(T).</title>
        <authorList>
            <person name="Chen F."/>
            <person name="Wang H."/>
            <person name="Cao Y."/>
            <person name="Li X."/>
            <person name="Wang G."/>
        </authorList>
    </citation>
    <scope>NUCLEOTIDE SEQUENCE [LARGE SCALE GENOMIC DNA]</scope>
    <source>
        <strain evidence="4 5">HO3-R19</strain>
    </source>
</reference>
<dbReference type="PANTHER" id="PTHR11203:SF37">
    <property type="entry name" value="INTEGRATOR COMPLEX SUBUNIT 11"/>
    <property type="match status" value="1"/>
</dbReference>
<dbReference type="Gene3D" id="3.40.50.10890">
    <property type="match status" value="1"/>
</dbReference>
<dbReference type="EMBL" id="AVCJ01000050">
    <property type="protein sequence ID" value="KFL35627.1"/>
    <property type="molecule type" value="Genomic_DNA"/>
</dbReference>